<dbReference type="EMBL" id="HAEF01003829">
    <property type="protein sequence ID" value="SBR41211.1"/>
    <property type="molecule type" value="Transcribed_RNA"/>
</dbReference>
<dbReference type="PANTHER" id="PTHR46894">
    <property type="entry name" value="TSC22 DOMAIN FAMILY PROTEIN 2"/>
    <property type="match status" value="1"/>
</dbReference>
<evidence type="ECO:0000313" key="4">
    <source>
        <dbReference type="EMBL" id="SBR41211.1"/>
    </source>
</evidence>
<evidence type="ECO:0000256" key="2">
    <source>
        <dbReference type="SAM" id="Coils"/>
    </source>
</evidence>
<reference evidence="4" key="1">
    <citation type="submission" date="2016-05" db="EMBL/GenBank/DDBJ databases">
        <authorList>
            <person name="Lavstsen T."/>
            <person name="Jespersen J.S."/>
        </authorList>
    </citation>
    <scope>NUCLEOTIDE SEQUENCE</scope>
    <source>
        <tissue evidence="4">Brain</tissue>
    </source>
</reference>
<dbReference type="InterPro" id="IPR047862">
    <property type="entry name" value="TSC22/BUN_CS"/>
</dbReference>
<dbReference type="SUPFAM" id="SSF58026">
    <property type="entry name" value="Delta-sleep-inducing peptide immunoreactive peptide"/>
    <property type="match status" value="1"/>
</dbReference>
<evidence type="ECO:0000256" key="3">
    <source>
        <dbReference type="SAM" id="MobiDB-lite"/>
    </source>
</evidence>
<feature type="coiled-coil region" evidence="2">
    <location>
        <begin position="554"/>
        <end position="588"/>
    </location>
</feature>
<organism evidence="4">
    <name type="scientific">Nothobranchius pienaari</name>
    <dbReference type="NCBI Taxonomy" id="704102"/>
    <lineage>
        <taxon>Eukaryota</taxon>
        <taxon>Metazoa</taxon>
        <taxon>Chordata</taxon>
        <taxon>Craniata</taxon>
        <taxon>Vertebrata</taxon>
        <taxon>Euteleostomi</taxon>
        <taxon>Actinopterygii</taxon>
        <taxon>Neopterygii</taxon>
        <taxon>Teleostei</taxon>
        <taxon>Neoteleostei</taxon>
        <taxon>Acanthomorphata</taxon>
        <taxon>Ovalentaria</taxon>
        <taxon>Atherinomorphae</taxon>
        <taxon>Cyprinodontiformes</taxon>
        <taxon>Nothobranchiidae</taxon>
        <taxon>Nothobranchius</taxon>
    </lineage>
</organism>
<evidence type="ECO:0000256" key="1">
    <source>
        <dbReference type="ARBA" id="ARBA00007908"/>
    </source>
</evidence>
<dbReference type="PANTHER" id="PTHR46894:SF1">
    <property type="entry name" value="TSC22 DOMAIN FAMILY PROTEIN 2"/>
    <property type="match status" value="1"/>
</dbReference>
<reference evidence="4" key="2">
    <citation type="submission" date="2016-06" db="EMBL/GenBank/DDBJ databases">
        <title>The genome of a short-lived fish provides insights into sex chromosome evolution and the genetic control of aging.</title>
        <authorList>
            <person name="Reichwald K."/>
            <person name="Felder M."/>
            <person name="Petzold A."/>
            <person name="Koch P."/>
            <person name="Groth M."/>
            <person name="Platzer M."/>
        </authorList>
    </citation>
    <scope>NUCLEOTIDE SEQUENCE</scope>
    <source>
        <tissue evidence="4">Brain</tissue>
    </source>
</reference>
<dbReference type="AlphaFoldDB" id="A0A1A8LA24"/>
<dbReference type="Pfam" id="PF01166">
    <property type="entry name" value="TSC22"/>
    <property type="match status" value="1"/>
</dbReference>
<gene>
    <name evidence="4" type="primary">TSC22D2</name>
</gene>
<protein>
    <submittedName>
        <fullName evidence="4">TSC22 domain family, member 2</fullName>
    </submittedName>
</protein>
<keyword evidence="2" id="KW-0175">Coiled coil</keyword>
<feature type="compositionally biased region" description="Polar residues" evidence="3">
    <location>
        <begin position="628"/>
        <end position="641"/>
    </location>
</feature>
<dbReference type="FunFam" id="1.20.5.490:FF:000002">
    <property type="entry name" value="TSC22 domain family, member 1"/>
    <property type="match status" value="1"/>
</dbReference>
<comment type="similarity">
    <text evidence="1">Belongs to the TSC-22/Dip/Bun family.</text>
</comment>
<dbReference type="EMBL" id="HAEG01012187">
    <property type="protein sequence ID" value="SBR91690.1"/>
    <property type="molecule type" value="Transcribed_RNA"/>
</dbReference>
<accession>A0A1A8LA24</accession>
<proteinExistence type="inferred from homology"/>
<dbReference type="Gene3D" id="1.20.5.490">
    <property type="entry name" value="Single helix bin"/>
    <property type="match status" value="1"/>
</dbReference>
<dbReference type="InterPro" id="IPR053049">
    <property type="entry name" value="TSC22_domain_protein_2"/>
</dbReference>
<name>A0A1A8LA24_9TELE</name>
<dbReference type="GO" id="GO:0006357">
    <property type="term" value="P:regulation of transcription by RNA polymerase II"/>
    <property type="evidence" value="ECO:0007669"/>
    <property type="project" value="InterPro"/>
</dbReference>
<dbReference type="InterPro" id="IPR000580">
    <property type="entry name" value="TSC22/Bun"/>
</dbReference>
<dbReference type="PROSITE" id="PS01289">
    <property type="entry name" value="TSC22"/>
    <property type="match status" value="1"/>
</dbReference>
<feature type="region of interest" description="Disordered" evidence="3">
    <location>
        <begin position="621"/>
        <end position="641"/>
    </location>
</feature>
<dbReference type="CDD" id="cd21941">
    <property type="entry name" value="ZIP_TSC22D4"/>
    <property type="match status" value="1"/>
</dbReference>
<sequence length="641" mass="67156">MSKLAGKKKSCFQITSVTQAQVDASHIPDNTESMVYPDESRTEDLSSEVFDLSRVEQGVCDRSSPDETLNNVGDCQEGQIHNAGPVNGGISSTNTLTGCVTPHNAGGSVPGPAQPQASSSNTVLAASVAHTAPSSSCSSRFRVIKLDHGTGEPFRRGRWTCTEFYEKESDSSVNRTVDSIKPAVTHDQSIDRDSGLGVTSNFIVSSSVLANSTDSGFSVSAGHPTHSHTSDPLQQGYSLSPQIGSGASAFQPMGFTTTASQQTQQAHVNMQPISPQTYLPHVINGVHQGAMQQKPHIPLATQPQQVAYSTHPTGFSSSNPDYHQQHFGSGAQNVPSLTSPVGSSASQLSSPPFTPACTRTQGFPVDVCSAQGLLQQVINAPVMPLILPGNPLQQPVNQTRPSGGLGVAPAPSATITTCSRSGGQNVPATVPNTISISPGVLSQVLNNGGNVQLQGALGGASVGLFSGFSNQAEDSGQNSDVVPHQSATSVVPGKDGVLSLADDEGPTLVSPSVNSLFNIQIPITEDDDSASGASIVAIDNKIEQAMDLVKSHLMYAVREEVEVLKEQIKELYERNSVLERENAVLKSLANTEQLSHLSSQLSSSSAPMQLQQYPLVKNSTPALVHNEGGQSVPYQPNITSA</sequence>